<evidence type="ECO:0000313" key="10">
    <source>
        <dbReference type="EMBL" id="NMU84945.1"/>
    </source>
</evidence>
<evidence type="ECO:0000256" key="8">
    <source>
        <dbReference type="SAM" id="Phobius"/>
    </source>
</evidence>
<reference evidence="11" key="2">
    <citation type="submission" date="2022-05" db="EMBL/GenBank/DDBJ databases">
        <title>Megaplasmid of Vibrio parahaemolyticus.</title>
        <authorList>
            <person name="Strauch E."/>
            <person name="Borowiak M."/>
        </authorList>
    </citation>
    <scope>NUCLEOTIDE SEQUENCE</scope>
    <source>
        <strain evidence="11">16-VB00198</strain>
    </source>
</reference>
<dbReference type="SMART" id="SM00387">
    <property type="entry name" value="HATPase_c"/>
    <property type="match status" value="1"/>
</dbReference>
<feature type="domain" description="Histidine kinase" evidence="9">
    <location>
        <begin position="231"/>
        <end position="423"/>
    </location>
</feature>
<keyword evidence="3" id="KW-0597">Phosphoprotein</keyword>
<evidence type="ECO:0000256" key="7">
    <source>
        <dbReference type="ARBA" id="ARBA00022989"/>
    </source>
</evidence>
<evidence type="ECO:0000313" key="13">
    <source>
        <dbReference type="Proteomes" id="UP000518904"/>
    </source>
</evidence>
<reference evidence="12" key="3">
    <citation type="submission" date="2022-12" db="EMBL/GenBank/DDBJ databases">
        <title>Vibrio parahaemolyticus become highly virulent by producing novel Tc toxins.</title>
        <authorList>
            <person name="Yang F."/>
            <person name="You Y."/>
            <person name="Lai Q."/>
            <person name="Xu L."/>
            <person name="Li F."/>
        </authorList>
    </citation>
    <scope>NUCLEOTIDE SEQUENCE</scope>
    <source>
        <strain evidence="12">Vp-HL-202005</strain>
    </source>
</reference>
<evidence type="ECO:0000313" key="11">
    <source>
        <dbReference type="EMBL" id="UYV25427.1"/>
    </source>
</evidence>
<accession>A0A7Y0SK32</accession>
<gene>
    <name evidence="10" type="ORF">HKB16_18990</name>
    <name evidence="11" type="ORF">M5598_10265</name>
    <name evidence="12" type="ORF">O1Q84_11150</name>
</gene>
<dbReference type="Gene3D" id="6.10.340.10">
    <property type="match status" value="1"/>
</dbReference>
<keyword evidence="5 8" id="KW-0812">Transmembrane</keyword>
<dbReference type="InterPro" id="IPR005467">
    <property type="entry name" value="His_kinase_dom"/>
</dbReference>
<evidence type="ECO:0000313" key="12">
    <source>
        <dbReference type="EMBL" id="WAT89189.1"/>
    </source>
</evidence>
<dbReference type="Proteomes" id="UP001156560">
    <property type="component" value="Chromosome 1"/>
</dbReference>
<dbReference type="GO" id="GO:0000155">
    <property type="term" value="F:phosphorelay sensor kinase activity"/>
    <property type="evidence" value="ECO:0007669"/>
    <property type="project" value="InterPro"/>
</dbReference>
<dbReference type="EMBL" id="CP097355">
    <property type="protein sequence ID" value="UYV25427.1"/>
    <property type="molecule type" value="Genomic_DNA"/>
</dbReference>
<dbReference type="RefSeq" id="WP_015296988.1">
    <property type="nucleotide sequence ID" value="NZ_CP041202.1"/>
</dbReference>
<dbReference type="Proteomes" id="UP001163036">
    <property type="component" value="Chromosome 1"/>
</dbReference>
<keyword evidence="7 8" id="KW-1133">Transmembrane helix</keyword>
<keyword evidence="4" id="KW-0808">Transferase</keyword>
<dbReference type="AlphaFoldDB" id="A0A7Y0SK32"/>
<feature type="transmembrane region" description="Helical" evidence="8">
    <location>
        <begin position="143"/>
        <end position="166"/>
    </location>
</feature>
<dbReference type="InterPro" id="IPR003594">
    <property type="entry name" value="HATPase_dom"/>
</dbReference>
<dbReference type="CDD" id="cd00082">
    <property type="entry name" value="HisKA"/>
    <property type="match status" value="1"/>
</dbReference>
<evidence type="ECO:0000256" key="3">
    <source>
        <dbReference type="ARBA" id="ARBA00022553"/>
    </source>
</evidence>
<feature type="transmembrane region" description="Helical" evidence="8">
    <location>
        <begin position="20"/>
        <end position="42"/>
    </location>
</feature>
<dbReference type="InterPro" id="IPR036890">
    <property type="entry name" value="HATPase_C_sf"/>
</dbReference>
<dbReference type="SMART" id="SM00388">
    <property type="entry name" value="HisKA"/>
    <property type="match status" value="1"/>
</dbReference>
<evidence type="ECO:0000256" key="4">
    <source>
        <dbReference type="ARBA" id="ARBA00022679"/>
    </source>
</evidence>
<dbReference type="SUPFAM" id="SSF55874">
    <property type="entry name" value="ATPase domain of HSP90 chaperone/DNA topoisomerase II/histidine kinase"/>
    <property type="match status" value="1"/>
</dbReference>
<dbReference type="Gene3D" id="1.10.287.130">
    <property type="match status" value="1"/>
</dbReference>
<evidence type="ECO:0000259" key="9">
    <source>
        <dbReference type="PROSITE" id="PS50109"/>
    </source>
</evidence>
<name>A0A7Y0SK32_VIBPH</name>
<dbReference type="Pfam" id="PF02518">
    <property type="entry name" value="HATPase_c"/>
    <property type="match status" value="1"/>
</dbReference>
<dbReference type="InterPro" id="IPR050428">
    <property type="entry name" value="TCS_sensor_his_kinase"/>
</dbReference>
<evidence type="ECO:0000256" key="2">
    <source>
        <dbReference type="ARBA" id="ARBA00012438"/>
    </source>
</evidence>
<dbReference type="EMBL" id="JABCLB010002168">
    <property type="protein sequence ID" value="NMU84945.1"/>
    <property type="molecule type" value="Genomic_DNA"/>
</dbReference>
<keyword evidence="8" id="KW-0472">Membrane</keyword>
<evidence type="ECO:0000256" key="1">
    <source>
        <dbReference type="ARBA" id="ARBA00000085"/>
    </source>
</evidence>
<dbReference type="SUPFAM" id="SSF47384">
    <property type="entry name" value="Homodimeric domain of signal transducing histidine kinase"/>
    <property type="match status" value="1"/>
</dbReference>
<dbReference type="EC" id="2.7.13.3" evidence="2"/>
<evidence type="ECO:0000256" key="6">
    <source>
        <dbReference type="ARBA" id="ARBA00022777"/>
    </source>
</evidence>
<reference evidence="10 13" key="1">
    <citation type="submission" date="2020-04" db="EMBL/GenBank/DDBJ databases">
        <title>Whole-genome sequencing of Vibrio spp. from China reveals different genetic environments of blaCTX-M-14 among diverse lineages.</title>
        <authorList>
            <person name="Zheng Z."/>
            <person name="Ye L."/>
            <person name="Chen S."/>
        </authorList>
    </citation>
    <scope>NUCLEOTIDE SEQUENCE [LARGE SCALE GENOMIC DNA]</scope>
    <source>
        <strain evidence="10 13">Vb0551</strain>
    </source>
</reference>
<sequence>MIRRLFNNTQSLTGRLELFFLLVSIVIGLLCFALVSGALLWSEDRVGERRIMIDKKEAIEHFRRHPGDGMIKLDLLTTAYNDINLIPPVYQPFLQDKQYFLGEVGQEPNTRMIYMSTFNQNGEEHPIILISLIDEIEITSTEFVYVIVMVLAVVTALILIFGSLLLRLSQRLIEPVSALKVQLDQHQGDTSQKFIVPEGSAKEFQTLASQLNEYRSQINQVIKREQAFARYASHELRTPLTVMKGSSSLLARSPSTPFQERQIGRIQDATQQMSTMVDALLGLVRYERNTDDSPVRTISEQELHNIVALSQAQADEKSLEFNVQILGHPQTKATTAVLNITLSNLIRNGIAATSAGTIHITMTDTTLSVRDEGEGFSSVPDAEGHGLGLMIVDDLCRRYGWQFTIDTHSEGGCEAVIDLSSEHHEACSEQLPQH</sequence>
<dbReference type="Gene3D" id="3.30.565.10">
    <property type="entry name" value="Histidine kinase-like ATPase, C-terminal domain"/>
    <property type="match status" value="1"/>
</dbReference>
<comment type="catalytic activity">
    <reaction evidence="1">
        <text>ATP + protein L-histidine = ADP + protein N-phospho-L-histidine.</text>
        <dbReference type="EC" id="2.7.13.3"/>
    </reaction>
</comment>
<dbReference type="PANTHER" id="PTHR45436">
    <property type="entry name" value="SENSOR HISTIDINE KINASE YKOH"/>
    <property type="match status" value="1"/>
</dbReference>
<dbReference type="Pfam" id="PF00512">
    <property type="entry name" value="HisKA"/>
    <property type="match status" value="1"/>
</dbReference>
<dbReference type="GO" id="GO:0005886">
    <property type="term" value="C:plasma membrane"/>
    <property type="evidence" value="ECO:0007669"/>
    <property type="project" value="TreeGrafter"/>
</dbReference>
<keyword evidence="6 10" id="KW-0418">Kinase</keyword>
<protein>
    <recommendedName>
        <fullName evidence="2">histidine kinase</fullName>
        <ecNumber evidence="2">2.7.13.3</ecNumber>
    </recommendedName>
</protein>
<evidence type="ECO:0000256" key="5">
    <source>
        <dbReference type="ARBA" id="ARBA00022692"/>
    </source>
</evidence>
<dbReference type="InterPro" id="IPR003661">
    <property type="entry name" value="HisK_dim/P_dom"/>
</dbReference>
<organism evidence="10 13">
    <name type="scientific">Vibrio parahaemolyticus</name>
    <dbReference type="NCBI Taxonomy" id="670"/>
    <lineage>
        <taxon>Bacteria</taxon>
        <taxon>Pseudomonadati</taxon>
        <taxon>Pseudomonadota</taxon>
        <taxon>Gammaproteobacteria</taxon>
        <taxon>Vibrionales</taxon>
        <taxon>Vibrionaceae</taxon>
        <taxon>Vibrio</taxon>
    </lineage>
</organism>
<dbReference type="EMBL" id="CP114194">
    <property type="protein sequence ID" value="WAT89189.1"/>
    <property type="molecule type" value="Genomic_DNA"/>
</dbReference>
<dbReference type="PROSITE" id="PS50109">
    <property type="entry name" value="HIS_KIN"/>
    <property type="match status" value="1"/>
</dbReference>
<dbReference type="InterPro" id="IPR036097">
    <property type="entry name" value="HisK_dim/P_sf"/>
</dbReference>
<dbReference type="PANTHER" id="PTHR45436:SF16">
    <property type="entry name" value="HISTIDINE KINASE"/>
    <property type="match status" value="1"/>
</dbReference>
<proteinExistence type="predicted"/>
<dbReference type="Proteomes" id="UP000518904">
    <property type="component" value="Unassembled WGS sequence"/>
</dbReference>